<keyword evidence="4 5" id="KW-0408">Iron</keyword>
<evidence type="ECO:0000256" key="4">
    <source>
        <dbReference type="ARBA" id="ARBA00023004"/>
    </source>
</evidence>
<dbReference type="InterPro" id="IPR050295">
    <property type="entry name" value="Plant_2OG-oxidoreductases"/>
</dbReference>
<keyword evidence="6" id="KW-0175">Coiled coil</keyword>
<feature type="coiled-coil region" evidence="6">
    <location>
        <begin position="132"/>
        <end position="159"/>
    </location>
</feature>
<evidence type="ECO:0000256" key="6">
    <source>
        <dbReference type="SAM" id="Coils"/>
    </source>
</evidence>
<reference evidence="8 9" key="1">
    <citation type="submission" date="2021-09" db="EMBL/GenBank/DDBJ databases">
        <title>Genomic insights and catalytic innovation underlie evolution of tropane alkaloids biosynthesis.</title>
        <authorList>
            <person name="Wang Y.-J."/>
            <person name="Tian T."/>
            <person name="Huang J.-P."/>
            <person name="Huang S.-X."/>
        </authorList>
    </citation>
    <scope>NUCLEOTIDE SEQUENCE [LARGE SCALE GENOMIC DNA]</scope>
    <source>
        <strain evidence="8">KIB-2018</strain>
        <tissue evidence="8">Leaf</tissue>
    </source>
</reference>
<dbReference type="Gene3D" id="2.60.120.330">
    <property type="entry name" value="B-lactam Antibiotic, Isopenicillin N Synthase, Chain"/>
    <property type="match status" value="2"/>
</dbReference>
<keyword evidence="3" id="KW-0847">Vitamin C</keyword>
<dbReference type="GO" id="GO:0046872">
    <property type="term" value="F:metal ion binding"/>
    <property type="evidence" value="ECO:0007669"/>
    <property type="project" value="UniProtKB-KW"/>
</dbReference>
<keyword evidence="9" id="KW-1185">Reference proteome</keyword>
<keyword evidence="5" id="KW-0560">Oxidoreductase</keyword>
<protein>
    <recommendedName>
        <fullName evidence="7">Fe2OG dioxygenase domain-containing protein</fullName>
    </recommendedName>
</protein>
<dbReference type="Pfam" id="PF14226">
    <property type="entry name" value="DIOX_N"/>
    <property type="match status" value="1"/>
</dbReference>
<dbReference type="SUPFAM" id="SSF51197">
    <property type="entry name" value="Clavaminate synthase-like"/>
    <property type="match status" value="1"/>
</dbReference>
<dbReference type="GO" id="GO:0016491">
    <property type="term" value="F:oxidoreductase activity"/>
    <property type="evidence" value="ECO:0007669"/>
    <property type="project" value="UniProtKB-KW"/>
</dbReference>
<dbReference type="AlphaFoldDB" id="A0AAV8UGS2"/>
<evidence type="ECO:0000313" key="8">
    <source>
        <dbReference type="EMBL" id="KAJ8900248.1"/>
    </source>
</evidence>
<organism evidence="8 9">
    <name type="scientific">Erythroxylum novogranatense</name>
    <dbReference type="NCBI Taxonomy" id="1862640"/>
    <lineage>
        <taxon>Eukaryota</taxon>
        <taxon>Viridiplantae</taxon>
        <taxon>Streptophyta</taxon>
        <taxon>Embryophyta</taxon>
        <taxon>Tracheophyta</taxon>
        <taxon>Spermatophyta</taxon>
        <taxon>Magnoliopsida</taxon>
        <taxon>eudicotyledons</taxon>
        <taxon>Gunneridae</taxon>
        <taxon>Pentapetalae</taxon>
        <taxon>rosids</taxon>
        <taxon>fabids</taxon>
        <taxon>Malpighiales</taxon>
        <taxon>Erythroxylaceae</taxon>
        <taxon>Erythroxylum</taxon>
    </lineage>
</organism>
<evidence type="ECO:0000256" key="2">
    <source>
        <dbReference type="ARBA" id="ARBA00022723"/>
    </source>
</evidence>
<dbReference type="InterPro" id="IPR005123">
    <property type="entry name" value="Oxoglu/Fe-dep_dioxygenase_dom"/>
</dbReference>
<evidence type="ECO:0000313" key="9">
    <source>
        <dbReference type="Proteomes" id="UP001159364"/>
    </source>
</evidence>
<dbReference type="Proteomes" id="UP001159364">
    <property type="component" value="Linkage Group LG08"/>
</dbReference>
<dbReference type="InterPro" id="IPR027443">
    <property type="entry name" value="IPNS-like_sf"/>
</dbReference>
<dbReference type="InterPro" id="IPR026992">
    <property type="entry name" value="DIOX_N"/>
</dbReference>
<dbReference type="PANTHER" id="PTHR47991">
    <property type="entry name" value="OXOGLUTARATE/IRON-DEPENDENT DIOXYGENASE"/>
    <property type="match status" value="1"/>
</dbReference>
<dbReference type="InterPro" id="IPR044861">
    <property type="entry name" value="IPNS-like_FE2OG_OXY"/>
</dbReference>
<feature type="domain" description="Fe2OG dioxygenase" evidence="7">
    <location>
        <begin position="175"/>
        <end position="274"/>
    </location>
</feature>
<gene>
    <name evidence="8" type="ORF">K2173_024888</name>
</gene>
<comment type="similarity">
    <text evidence="1 5">Belongs to the iron/ascorbate-dependent oxidoreductase family.</text>
</comment>
<sequence>MEAEKVLESSYGFTSAMTLTELGNPQVPQRYVLPLSERPNPTLHPSISLPIVDLSSLKHPSSSSPRSETINEIQRACKEFGFFQVINHGILQCTMRDAMEAATDFFDLPVEEKMILMSENVHEPVRYGTSLNHATDKKMSKYATEVENLQKQLMELVLESLGLNSNYLVDDIDNGSQVMTVNCYPACPEPELTLGIPAHSDYGTLTILHQSCSGLQLLDSNENWVPVPLVEGALIVLLGDQLEVMSNGHYKSVLHRVIVSSDTKRLSIASLHSLALNKKMAPAPELLNEQNPAGYKEFSFRDFLDFISSRDALQGRFIDTLKKDR</sequence>
<keyword evidence="2 5" id="KW-0479">Metal-binding</keyword>
<accession>A0AAV8UGS2</accession>
<evidence type="ECO:0000256" key="1">
    <source>
        <dbReference type="ARBA" id="ARBA00008056"/>
    </source>
</evidence>
<name>A0AAV8UGS2_9ROSI</name>
<comment type="caution">
    <text evidence="8">The sequence shown here is derived from an EMBL/GenBank/DDBJ whole genome shotgun (WGS) entry which is preliminary data.</text>
</comment>
<evidence type="ECO:0000256" key="5">
    <source>
        <dbReference type="RuleBase" id="RU003682"/>
    </source>
</evidence>
<dbReference type="GO" id="GO:0031418">
    <property type="term" value="F:L-ascorbic acid binding"/>
    <property type="evidence" value="ECO:0007669"/>
    <property type="project" value="UniProtKB-KW"/>
</dbReference>
<proteinExistence type="inferred from homology"/>
<dbReference type="Pfam" id="PF03171">
    <property type="entry name" value="2OG-FeII_Oxy"/>
    <property type="match status" value="1"/>
</dbReference>
<evidence type="ECO:0000259" key="7">
    <source>
        <dbReference type="PROSITE" id="PS51471"/>
    </source>
</evidence>
<dbReference type="PROSITE" id="PS51471">
    <property type="entry name" value="FE2OG_OXY"/>
    <property type="match status" value="1"/>
</dbReference>
<evidence type="ECO:0000256" key="3">
    <source>
        <dbReference type="ARBA" id="ARBA00022896"/>
    </source>
</evidence>
<dbReference type="EMBL" id="JAIWQS010000008">
    <property type="protein sequence ID" value="KAJ8900248.1"/>
    <property type="molecule type" value="Genomic_DNA"/>
</dbReference>